<name>I0AFJ8_IGNAJ</name>
<evidence type="ECO:0000259" key="1">
    <source>
        <dbReference type="Pfam" id="PF00561"/>
    </source>
</evidence>
<accession>I0AFJ8</accession>
<dbReference type="STRING" id="945713.IALB_0041"/>
<organism evidence="2 3">
    <name type="scientific">Ignavibacterium album (strain DSM 19864 / JCM 16511 / NBRC 101810 / Mat9-16)</name>
    <dbReference type="NCBI Taxonomy" id="945713"/>
    <lineage>
        <taxon>Bacteria</taxon>
        <taxon>Pseudomonadati</taxon>
        <taxon>Ignavibacteriota</taxon>
        <taxon>Ignavibacteria</taxon>
        <taxon>Ignavibacteriales</taxon>
        <taxon>Ignavibacteriaceae</taxon>
        <taxon>Ignavibacterium</taxon>
    </lineage>
</organism>
<dbReference type="InterPro" id="IPR000639">
    <property type="entry name" value="Epox_hydrolase-like"/>
</dbReference>
<dbReference type="PRINTS" id="PR00412">
    <property type="entry name" value="EPOXHYDRLASE"/>
</dbReference>
<feature type="domain" description="AB hydrolase-1" evidence="1">
    <location>
        <begin position="20"/>
        <end position="248"/>
    </location>
</feature>
<dbReference type="Gene3D" id="3.40.50.1820">
    <property type="entry name" value="alpha/beta hydrolase"/>
    <property type="match status" value="1"/>
</dbReference>
<protein>
    <recommendedName>
        <fullName evidence="1">AB hydrolase-1 domain-containing protein</fullName>
    </recommendedName>
</protein>
<reference evidence="2 3" key="1">
    <citation type="journal article" date="2012" name="Front. Microbiol.">
        <title>Complete genome of Ignavibacterium album, a metabolically versatile, flagellated, facultative anaerobe from the phylum Chlorobi.</title>
        <authorList>
            <person name="Liu Z."/>
            <person name="Frigaard N.-U."/>
            <person name="Vogl K."/>
            <person name="Iino T."/>
            <person name="Ohkuma M."/>
            <person name="Overmann J."/>
            <person name="Bryant D.A."/>
        </authorList>
    </citation>
    <scope>NUCLEOTIDE SEQUENCE [LARGE SCALE GENOMIC DNA]</scope>
    <source>
        <strain evidence="3">DSM 19864 / JCM 16511 / NBRC 101810 / Mat9-16</strain>
    </source>
</reference>
<dbReference type="PATRIC" id="fig|945713.3.peg.42"/>
<dbReference type="HOGENOM" id="CLU_020336_50_4_10"/>
<evidence type="ECO:0000313" key="3">
    <source>
        <dbReference type="Proteomes" id="UP000007394"/>
    </source>
</evidence>
<dbReference type="InterPro" id="IPR000073">
    <property type="entry name" value="AB_hydrolase_1"/>
</dbReference>
<dbReference type="AlphaFoldDB" id="I0AFJ8"/>
<dbReference type="InterPro" id="IPR029058">
    <property type="entry name" value="AB_hydrolase_fold"/>
</dbReference>
<dbReference type="RefSeq" id="WP_014558915.1">
    <property type="nucleotide sequence ID" value="NC_017464.1"/>
</dbReference>
<sequence length="263" mass="29207">MKEVINGLSVFSEGSNTNRAIIFIHGFPYDHTMWNAQIEALKQKYFCVSYDIRGLGESAAGDGQFTMESFVDDVEEILIKKNLDKPVLCGLSMGGYISLRALERMQDKFSAAILCDTRSEADNNEGKLKRAAGIKRINTEGLAPFAKDFITNCFAEDFRQIKKDALEKIIAKSSSFNPVGVKGCLLAMLSRTDTTQSLSQIKIPTLLICGEKDALTPPSVMKEMFHKIPNAEFVEIKNAGHMTPIENPDEVNKAIINFLNKLD</sequence>
<dbReference type="Pfam" id="PF00561">
    <property type="entry name" value="Abhydrolase_1"/>
    <property type="match status" value="1"/>
</dbReference>
<dbReference type="GO" id="GO:0003824">
    <property type="term" value="F:catalytic activity"/>
    <property type="evidence" value="ECO:0007669"/>
    <property type="project" value="InterPro"/>
</dbReference>
<dbReference type="Proteomes" id="UP000007394">
    <property type="component" value="Chromosome"/>
</dbReference>
<dbReference type="SUPFAM" id="SSF53474">
    <property type="entry name" value="alpha/beta-Hydrolases"/>
    <property type="match status" value="1"/>
</dbReference>
<dbReference type="PRINTS" id="PR00111">
    <property type="entry name" value="ABHYDROLASE"/>
</dbReference>
<gene>
    <name evidence="2" type="ordered locus">IALB_0041</name>
</gene>
<dbReference type="EMBL" id="CP003418">
    <property type="protein sequence ID" value="AFH47755.1"/>
    <property type="molecule type" value="Genomic_DNA"/>
</dbReference>
<dbReference type="OrthoDB" id="9780932at2"/>
<proteinExistence type="predicted"/>
<dbReference type="InterPro" id="IPR050266">
    <property type="entry name" value="AB_hydrolase_sf"/>
</dbReference>
<keyword evidence="3" id="KW-1185">Reference proteome</keyword>
<dbReference type="PANTHER" id="PTHR43798">
    <property type="entry name" value="MONOACYLGLYCEROL LIPASE"/>
    <property type="match status" value="1"/>
</dbReference>
<evidence type="ECO:0000313" key="2">
    <source>
        <dbReference type="EMBL" id="AFH47755.1"/>
    </source>
</evidence>
<dbReference type="eggNOG" id="COG2267">
    <property type="taxonomic scope" value="Bacteria"/>
</dbReference>
<dbReference type="KEGG" id="ial:IALB_0041"/>